<dbReference type="AlphaFoldDB" id="A0A0W1ANP3"/>
<sequence length="232" mass="26141">MPIKQDILQNLTCNVSTLSTLDLSNQQLTVADIKLLVTALVSNTHLVRLNLANNLVADEGAFLLARHLRVSELDVSHNHISDKGIKAFIENNDLDAINVHGNAYTFSTRRQLDKKTASNFKGKISKLALTLSALAQGRGQLESPWAMLPTELIFNIISYLETSYSSGRPLDKMARVIFNNISYDINQQKIFRWQSPKEKLFKAPSFFSIPRLYIPITNEQTEPKREGCLLNQ</sequence>
<dbReference type="OrthoDB" id="5653768at2"/>
<dbReference type="Proteomes" id="UP000054729">
    <property type="component" value="Unassembled WGS sequence"/>
</dbReference>
<dbReference type="STRING" id="66969.Lwal_0170"/>
<evidence type="ECO:0000313" key="1">
    <source>
        <dbReference type="EMBL" id="KTD82951.1"/>
    </source>
</evidence>
<organism evidence="1 2">
    <name type="scientific">Legionella waltersii</name>
    <dbReference type="NCBI Taxonomy" id="66969"/>
    <lineage>
        <taxon>Bacteria</taxon>
        <taxon>Pseudomonadati</taxon>
        <taxon>Pseudomonadota</taxon>
        <taxon>Gammaproteobacteria</taxon>
        <taxon>Legionellales</taxon>
        <taxon>Legionellaceae</taxon>
        <taxon>Legionella</taxon>
    </lineage>
</organism>
<comment type="caution">
    <text evidence="1">The sequence shown here is derived from an EMBL/GenBank/DDBJ whole genome shotgun (WGS) entry which is preliminary data.</text>
</comment>
<evidence type="ECO:0000313" key="2">
    <source>
        <dbReference type="Proteomes" id="UP000054729"/>
    </source>
</evidence>
<dbReference type="InterPro" id="IPR032675">
    <property type="entry name" value="LRR_dom_sf"/>
</dbReference>
<dbReference type="PATRIC" id="fig|66969.6.peg.187"/>
<proteinExistence type="predicted"/>
<name>A0A0W1ANP3_9GAMM</name>
<reference evidence="1 2" key="1">
    <citation type="submission" date="2015-11" db="EMBL/GenBank/DDBJ databases">
        <title>Genomic analysis of 38 Legionella species identifies large and diverse effector repertoires.</title>
        <authorList>
            <person name="Burstein D."/>
            <person name="Amaro F."/>
            <person name="Zusman T."/>
            <person name="Lifshitz Z."/>
            <person name="Cohen O."/>
            <person name="Gilbert J.A."/>
            <person name="Pupko T."/>
            <person name="Shuman H.A."/>
            <person name="Segal G."/>
        </authorList>
    </citation>
    <scope>NUCLEOTIDE SEQUENCE [LARGE SCALE GENOMIC DNA]</scope>
    <source>
        <strain evidence="1 2">ATCC 51914</strain>
    </source>
</reference>
<protein>
    <submittedName>
        <fullName evidence="1">Gala protein type 1, 3 or 4</fullName>
    </submittedName>
</protein>
<gene>
    <name evidence="1" type="primary">legL1_1</name>
    <name evidence="1" type="ORF">Lwal_0170</name>
</gene>
<dbReference type="Pfam" id="PF13516">
    <property type="entry name" value="LRR_6"/>
    <property type="match status" value="2"/>
</dbReference>
<dbReference type="RefSeq" id="WP_058479045.1">
    <property type="nucleotide sequence ID" value="NZ_CAAAIQ010000030.1"/>
</dbReference>
<dbReference type="InterPro" id="IPR001611">
    <property type="entry name" value="Leu-rich_rpt"/>
</dbReference>
<accession>A0A0W1ANP3</accession>
<keyword evidence="2" id="KW-1185">Reference proteome</keyword>
<dbReference type="SMART" id="SM00368">
    <property type="entry name" value="LRR_RI"/>
    <property type="match status" value="2"/>
</dbReference>
<dbReference type="EMBL" id="LNZB01000005">
    <property type="protein sequence ID" value="KTD82951.1"/>
    <property type="molecule type" value="Genomic_DNA"/>
</dbReference>
<dbReference type="SUPFAM" id="SSF52047">
    <property type="entry name" value="RNI-like"/>
    <property type="match status" value="1"/>
</dbReference>
<dbReference type="Gene3D" id="3.80.10.10">
    <property type="entry name" value="Ribonuclease Inhibitor"/>
    <property type="match status" value="1"/>
</dbReference>